<gene>
    <name evidence="3" type="ORF">DSCW_11340</name>
</gene>
<organism evidence="3 4">
    <name type="scientific">Desulfosarcina widdelii</name>
    <dbReference type="NCBI Taxonomy" id="947919"/>
    <lineage>
        <taxon>Bacteria</taxon>
        <taxon>Pseudomonadati</taxon>
        <taxon>Thermodesulfobacteriota</taxon>
        <taxon>Desulfobacteria</taxon>
        <taxon>Desulfobacterales</taxon>
        <taxon>Desulfosarcinaceae</taxon>
        <taxon>Desulfosarcina</taxon>
    </lineage>
</organism>
<name>A0A5K7ZBJ0_9BACT</name>
<dbReference type="InterPro" id="IPR038610">
    <property type="entry name" value="FliK-like_C_sf"/>
</dbReference>
<feature type="region of interest" description="Disordered" evidence="1">
    <location>
        <begin position="235"/>
        <end position="359"/>
    </location>
</feature>
<dbReference type="OrthoDB" id="5411125at2"/>
<dbReference type="CDD" id="cd17470">
    <property type="entry name" value="T3SS_Flik_C"/>
    <property type="match status" value="1"/>
</dbReference>
<dbReference type="AlphaFoldDB" id="A0A5K7ZBJ0"/>
<feature type="region of interest" description="Disordered" evidence="1">
    <location>
        <begin position="497"/>
        <end position="540"/>
    </location>
</feature>
<dbReference type="RefSeq" id="WP_155302798.1">
    <property type="nucleotide sequence ID" value="NZ_AP021875.1"/>
</dbReference>
<evidence type="ECO:0000313" key="3">
    <source>
        <dbReference type="EMBL" id="BBO73717.1"/>
    </source>
</evidence>
<dbReference type="Gene3D" id="3.30.750.140">
    <property type="match status" value="1"/>
</dbReference>
<evidence type="ECO:0000256" key="1">
    <source>
        <dbReference type="SAM" id="MobiDB-lite"/>
    </source>
</evidence>
<feature type="compositionally biased region" description="Polar residues" evidence="1">
    <location>
        <begin position="281"/>
        <end position="310"/>
    </location>
</feature>
<accession>A0A5K7ZBJ0</accession>
<feature type="compositionally biased region" description="Basic and acidic residues" evidence="1">
    <location>
        <begin position="316"/>
        <end position="327"/>
    </location>
</feature>
<feature type="compositionally biased region" description="Basic and acidic residues" evidence="1">
    <location>
        <begin position="505"/>
        <end position="540"/>
    </location>
</feature>
<evidence type="ECO:0000259" key="2">
    <source>
        <dbReference type="Pfam" id="PF02120"/>
    </source>
</evidence>
<sequence>MIPFGTLMQATGALPAMGKSGTGTVNPAAANAGTAQTGGEAFDSFSAWVRKLTGDNATLASDGEIPDQLLQSESAESETTKLEAVDWDQLLTMITDAMELSPEFSDEVQDLQNLSDVDLSGIQDALQQLANTDLHTGEGSSLPVLTNLVMDSANGSDQLLNSNEKPAATVQKIPGAGQEAQTNGQGQGATASGTLAQIDTASGLTVTTEQSPDTGHLAQAQDEIKTAEFNQTLQTTKNKEKPVSPVDSSAALTDDTIDEESPEINSQRMFDGAKKVFQGDNPISSPKDTKQTQQPLSVSTVKEDGNSTTADEVDPDNSRVVRSEIQDRNQSSDAGEKELSKGSTSSEPVKTASPEQNRFFDTIQDATRTMTEKSGAIQAEPSERAEASAAQRFQTTVMDQIVDKANLRSVQGRSEIQIRLKPDFLGNVQMNIAADKEQVVVRMVTDHPMVKEVVEANLHHLKTELQHQGLTIDRFEVTVNPDAGQQQQREQFAQMFKNPSFQNGRRQDSEQEPETNHRENGNREDDHPTDARTDRVNYFA</sequence>
<dbReference type="Pfam" id="PF02120">
    <property type="entry name" value="Flg_hook"/>
    <property type="match status" value="1"/>
</dbReference>
<protein>
    <recommendedName>
        <fullName evidence="2">Flagellar hook-length control protein-like C-terminal domain-containing protein</fullName>
    </recommendedName>
</protein>
<dbReference type="InterPro" id="IPR021136">
    <property type="entry name" value="Flagellar_hook_control-like_C"/>
</dbReference>
<dbReference type="EMBL" id="AP021875">
    <property type="protein sequence ID" value="BBO73717.1"/>
    <property type="molecule type" value="Genomic_DNA"/>
</dbReference>
<proteinExistence type="predicted"/>
<feature type="domain" description="Flagellar hook-length control protein-like C-terminal" evidence="2">
    <location>
        <begin position="405"/>
        <end position="485"/>
    </location>
</feature>
<feature type="compositionally biased region" description="Polar residues" evidence="1">
    <location>
        <begin position="341"/>
        <end position="356"/>
    </location>
</feature>
<reference evidence="3 4" key="1">
    <citation type="submission" date="2019-11" db="EMBL/GenBank/DDBJ databases">
        <title>Comparative genomics of hydrocarbon-degrading Desulfosarcina strains.</title>
        <authorList>
            <person name="Watanabe M."/>
            <person name="Kojima H."/>
            <person name="Fukui M."/>
        </authorList>
    </citation>
    <scope>NUCLEOTIDE SEQUENCE [LARGE SCALE GENOMIC DNA]</scope>
    <source>
        <strain evidence="3 4">PP31</strain>
    </source>
</reference>
<keyword evidence="4" id="KW-1185">Reference proteome</keyword>
<dbReference type="KEGG" id="dwd:DSCW_11340"/>
<evidence type="ECO:0000313" key="4">
    <source>
        <dbReference type="Proteomes" id="UP000427769"/>
    </source>
</evidence>
<dbReference type="Proteomes" id="UP000427769">
    <property type="component" value="Chromosome"/>
</dbReference>